<gene>
    <name evidence="2" type="ORF">SERLADRAFT_405837</name>
</gene>
<evidence type="ECO:0000313" key="2">
    <source>
        <dbReference type="EMBL" id="EGO28191.1"/>
    </source>
</evidence>
<dbReference type="RefSeq" id="XP_007314390.1">
    <property type="nucleotide sequence ID" value="XM_007314328.1"/>
</dbReference>
<sequence>MAFGTTDSYSTEPGELEHWTGKSRYKRTSKKTCTEQLTHIERREAHICLMHQKLGMSSEDCAVATDQEASTLDNHHHIGSLKTHLCTSHSSPKCTPAIQLARILYQTSRLTYITAFTTQTLEIDSGWYKLNMLHFVPMAEDDAFGFVNPANVLQSGHLVPAFHKGKLHPNGIGMSKFAQDAQDWKKYYVNWSQLCLTLKKPTNMFLTDLGSFYNGLLHNPGFWIAILQIYWPYQFISISTISRQMVSSTVPKPKMTVL</sequence>
<dbReference type="GeneID" id="18812580"/>
<dbReference type="Proteomes" id="UP000008064">
    <property type="component" value="Unassembled WGS sequence"/>
</dbReference>
<dbReference type="EMBL" id="GL945430">
    <property type="protein sequence ID" value="EGO28191.1"/>
    <property type="molecule type" value="Genomic_DNA"/>
</dbReference>
<accession>F8NLL0</accession>
<feature type="compositionally biased region" description="Polar residues" evidence="1">
    <location>
        <begin position="1"/>
        <end position="11"/>
    </location>
</feature>
<protein>
    <submittedName>
        <fullName evidence="2">Uncharacterized protein</fullName>
    </submittedName>
</protein>
<dbReference type="AlphaFoldDB" id="F8NLL0"/>
<organism>
    <name type="scientific">Serpula lacrymans var. lacrymans (strain S7.9)</name>
    <name type="common">Dry rot fungus</name>
    <dbReference type="NCBI Taxonomy" id="578457"/>
    <lineage>
        <taxon>Eukaryota</taxon>
        <taxon>Fungi</taxon>
        <taxon>Dikarya</taxon>
        <taxon>Basidiomycota</taxon>
        <taxon>Agaricomycotina</taxon>
        <taxon>Agaricomycetes</taxon>
        <taxon>Agaricomycetidae</taxon>
        <taxon>Boletales</taxon>
        <taxon>Coniophorineae</taxon>
        <taxon>Serpulaceae</taxon>
        <taxon>Serpula</taxon>
    </lineage>
</organism>
<proteinExistence type="predicted"/>
<evidence type="ECO:0000256" key="1">
    <source>
        <dbReference type="SAM" id="MobiDB-lite"/>
    </source>
</evidence>
<reference evidence="2" key="1">
    <citation type="submission" date="2011-04" db="EMBL/GenBank/DDBJ databases">
        <title>Evolution of plant cell wall degrading machinery underlies the functional diversity of forest fungi.</title>
        <authorList>
            <consortium name="US DOE Joint Genome Institute (JGI-PGF)"/>
            <person name="Eastwood D.C."/>
            <person name="Floudas D."/>
            <person name="Binder M."/>
            <person name="Majcherczyk A."/>
            <person name="Schneider P."/>
            <person name="Aerts A."/>
            <person name="Asiegbu F.O."/>
            <person name="Baker S.E."/>
            <person name="Barry K."/>
            <person name="Bendiksby M."/>
            <person name="Blumentritt M."/>
            <person name="Coutinho P.M."/>
            <person name="Cullen D."/>
            <person name="Cullen D."/>
            <person name="Gathman A."/>
            <person name="Goodell B."/>
            <person name="Henrissat B."/>
            <person name="Ihrmark K."/>
            <person name="Kauserud H."/>
            <person name="Kohler A."/>
            <person name="LaButti K."/>
            <person name="Lapidus A."/>
            <person name="Lavin J.L."/>
            <person name="Lee Y.-H."/>
            <person name="Lindquist E."/>
            <person name="Lilly W."/>
            <person name="Lucas S."/>
            <person name="Morin E."/>
            <person name="Murat C."/>
            <person name="Oguiza J.A."/>
            <person name="Park J."/>
            <person name="Pisabarro A.G."/>
            <person name="Riley R."/>
            <person name="Rosling A."/>
            <person name="Salamov A."/>
            <person name="Schmidt O."/>
            <person name="Schmutz J."/>
            <person name="Skrede I."/>
            <person name="Stenlid J."/>
            <person name="Wiebenga A."/>
            <person name="Xie X."/>
            <person name="Kues U."/>
            <person name="Hibbett D.S."/>
            <person name="Hoffmeister D."/>
            <person name="Hogberg N."/>
            <person name="Martin F."/>
            <person name="Grigoriev I.V."/>
            <person name="Watkinson S.C."/>
        </authorList>
    </citation>
    <scope>NUCLEOTIDE SEQUENCE</scope>
    <source>
        <strain evidence="2">S7.9</strain>
    </source>
</reference>
<name>F8NLL0_SERL9</name>
<feature type="region of interest" description="Disordered" evidence="1">
    <location>
        <begin position="1"/>
        <end position="23"/>
    </location>
</feature>
<dbReference type="KEGG" id="sla:SERLADRAFT_405837"/>
<dbReference type="HOGENOM" id="CLU_1078342_0_0_1"/>
<dbReference type="OrthoDB" id="3183767at2759"/>